<evidence type="ECO:0000313" key="5">
    <source>
        <dbReference type="Proteomes" id="UP000235392"/>
    </source>
</evidence>
<keyword evidence="3" id="KW-0560">Oxidoreductase</keyword>
<gene>
    <name evidence="4" type="ORF">PCASD_12635</name>
</gene>
<dbReference type="Pfam" id="PF00106">
    <property type="entry name" value="adh_short"/>
    <property type="match status" value="1"/>
</dbReference>
<organism evidence="4 5">
    <name type="scientific">Puccinia coronata f. sp. avenae</name>
    <dbReference type="NCBI Taxonomy" id="200324"/>
    <lineage>
        <taxon>Eukaryota</taxon>
        <taxon>Fungi</taxon>
        <taxon>Dikarya</taxon>
        <taxon>Basidiomycota</taxon>
        <taxon>Pucciniomycotina</taxon>
        <taxon>Pucciniomycetes</taxon>
        <taxon>Pucciniales</taxon>
        <taxon>Pucciniaceae</taxon>
        <taxon>Puccinia</taxon>
    </lineage>
</organism>
<dbReference type="EMBL" id="PGCI01000190">
    <property type="protein sequence ID" value="PLW34799.1"/>
    <property type="molecule type" value="Genomic_DNA"/>
</dbReference>
<dbReference type="SUPFAM" id="SSF51735">
    <property type="entry name" value="NAD(P)-binding Rossmann-fold domains"/>
    <property type="match status" value="1"/>
</dbReference>
<dbReference type="InterPro" id="IPR036291">
    <property type="entry name" value="NAD(P)-bd_dom_sf"/>
</dbReference>
<feature type="non-terminal residue" evidence="4">
    <location>
        <position position="1"/>
    </location>
</feature>
<dbReference type="Proteomes" id="UP000235392">
    <property type="component" value="Unassembled WGS sequence"/>
</dbReference>
<evidence type="ECO:0000256" key="3">
    <source>
        <dbReference type="ARBA" id="ARBA00023002"/>
    </source>
</evidence>
<dbReference type="AlphaFoldDB" id="A0A2N5UAM2"/>
<dbReference type="InterPro" id="IPR002347">
    <property type="entry name" value="SDR_fam"/>
</dbReference>
<dbReference type="PRINTS" id="PR00081">
    <property type="entry name" value="GDHRDH"/>
</dbReference>
<comment type="caution">
    <text evidence="4">The sequence shown here is derived from an EMBL/GenBank/DDBJ whole genome shotgun (WGS) entry which is preliminary data.</text>
</comment>
<accession>A0A2N5UAM2</accession>
<dbReference type="GO" id="GO:0016491">
    <property type="term" value="F:oxidoreductase activity"/>
    <property type="evidence" value="ECO:0007669"/>
    <property type="project" value="UniProtKB-KW"/>
</dbReference>
<evidence type="ECO:0000313" key="4">
    <source>
        <dbReference type="EMBL" id="PLW34799.1"/>
    </source>
</evidence>
<keyword evidence="2" id="KW-0521">NADP</keyword>
<protein>
    <recommendedName>
        <fullName evidence="6">NAD(P)-binding protein</fullName>
    </recommendedName>
</protein>
<dbReference type="PANTHER" id="PTHR24320:SF282">
    <property type="entry name" value="WW DOMAIN-CONTAINING OXIDOREDUCTASE"/>
    <property type="match status" value="1"/>
</dbReference>
<sequence length="170" mass="18863">RVAIVTRSNTGIGYLTALELVWHGARTYLACRNPAQAKEAIEKIKALVPGLDPEFLKLDITSLNLAHSAAHEFLKLESRLNILVDNAGIAFTPYELSEDGIELHLCNATGHFAFTVPLFNLLEKRSHKPGAHMRIVSMSSDTHRWVWGTAAFESLKSLNKHSSWMAVNMA</sequence>
<dbReference type="PANTHER" id="PTHR24320">
    <property type="entry name" value="RETINOL DEHYDROGENASE"/>
    <property type="match status" value="1"/>
</dbReference>
<evidence type="ECO:0008006" key="6">
    <source>
        <dbReference type="Google" id="ProtNLM"/>
    </source>
</evidence>
<comment type="similarity">
    <text evidence="1">Belongs to the short-chain dehydrogenases/reductases (SDR) family.</text>
</comment>
<name>A0A2N5UAM2_9BASI</name>
<evidence type="ECO:0000256" key="1">
    <source>
        <dbReference type="ARBA" id="ARBA00006484"/>
    </source>
</evidence>
<reference evidence="4 5" key="1">
    <citation type="submission" date="2017-11" db="EMBL/GenBank/DDBJ databases">
        <title>De novo assembly and phasing of dikaryotic genomes from two isolates of Puccinia coronata f. sp. avenae, the causal agent of oat crown rust.</title>
        <authorList>
            <person name="Miller M.E."/>
            <person name="Zhang Y."/>
            <person name="Omidvar V."/>
            <person name="Sperschneider J."/>
            <person name="Schwessinger B."/>
            <person name="Raley C."/>
            <person name="Palmer J.M."/>
            <person name="Garnica D."/>
            <person name="Upadhyaya N."/>
            <person name="Rathjen J."/>
            <person name="Taylor J.M."/>
            <person name="Park R.F."/>
            <person name="Dodds P.N."/>
            <person name="Hirsch C.D."/>
            <person name="Kianian S.F."/>
            <person name="Figueroa M."/>
        </authorList>
    </citation>
    <scope>NUCLEOTIDE SEQUENCE [LARGE SCALE GENOMIC DNA]</scope>
    <source>
        <strain evidence="4">12SD80</strain>
    </source>
</reference>
<dbReference type="Gene3D" id="3.40.50.720">
    <property type="entry name" value="NAD(P)-binding Rossmann-like Domain"/>
    <property type="match status" value="1"/>
</dbReference>
<evidence type="ECO:0000256" key="2">
    <source>
        <dbReference type="ARBA" id="ARBA00022857"/>
    </source>
</evidence>
<proteinExistence type="inferred from homology"/>